<reference evidence="1 2" key="1">
    <citation type="submission" date="2023-05" db="EMBL/GenBank/DDBJ databases">
        <title>B98-5 Cell Line De Novo Hybrid Assembly: An Optical Mapping Approach.</title>
        <authorList>
            <person name="Kananen K."/>
            <person name="Auerbach J.A."/>
            <person name="Kautto E."/>
            <person name="Blachly J.S."/>
        </authorList>
    </citation>
    <scope>NUCLEOTIDE SEQUENCE [LARGE SCALE GENOMIC DNA]</scope>
    <source>
        <strain evidence="1">B95-8</strain>
        <tissue evidence="1">Cell line</tissue>
    </source>
</reference>
<dbReference type="Proteomes" id="UP001266305">
    <property type="component" value="Unassembled WGS sequence"/>
</dbReference>
<dbReference type="EMBL" id="JASSZA010000018">
    <property type="protein sequence ID" value="KAK2089594.1"/>
    <property type="molecule type" value="Genomic_DNA"/>
</dbReference>
<evidence type="ECO:0000313" key="2">
    <source>
        <dbReference type="Proteomes" id="UP001266305"/>
    </source>
</evidence>
<evidence type="ECO:0000313" key="1">
    <source>
        <dbReference type="EMBL" id="KAK2089594.1"/>
    </source>
</evidence>
<sequence length="134" mass="14521">MVAKPPSSVPAAQPVAPQVTAFGGSCPMFRLFRGHTKGSFLPGPPFLKLPNILPDDPILPCSSKRLCEETCCFGGIPLKAKAASNTRPLQRAEKQVTYSDLDIPMDKLTNSDIDVQMDKLTNSDMDTQTDNVTQ</sequence>
<keyword evidence="2" id="KW-1185">Reference proteome</keyword>
<proteinExistence type="predicted"/>
<dbReference type="PROSITE" id="PS51257">
    <property type="entry name" value="PROKAR_LIPOPROTEIN"/>
    <property type="match status" value="1"/>
</dbReference>
<accession>A0ABQ9TXS3</accession>
<organism evidence="1 2">
    <name type="scientific">Saguinus oedipus</name>
    <name type="common">Cotton-top tamarin</name>
    <name type="synonym">Oedipomidas oedipus</name>
    <dbReference type="NCBI Taxonomy" id="9490"/>
    <lineage>
        <taxon>Eukaryota</taxon>
        <taxon>Metazoa</taxon>
        <taxon>Chordata</taxon>
        <taxon>Craniata</taxon>
        <taxon>Vertebrata</taxon>
        <taxon>Euteleostomi</taxon>
        <taxon>Mammalia</taxon>
        <taxon>Eutheria</taxon>
        <taxon>Euarchontoglires</taxon>
        <taxon>Primates</taxon>
        <taxon>Haplorrhini</taxon>
        <taxon>Platyrrhini</taxon>
        <taxon>Cebidae</taxon>
        <taxon>Callitrichinae</taxon>
        <taxon>Saguinus</taxon>
    </lineage>
</organism>
<gene>
    <name evidence="1" type="ORF">P7K49_032260</name>
</gene>
<protein>
    <submittedName>
        <fullName evidence="1">Uncharacterized protein</fullName>
    </submittedName>
</protein>
<name>A0ABQ9TXS3_SAGOE</name>
<comment type="caution">
    <text evidence="1">The sequence shown here is derived from an EMBL/GenBank/DDBJ whole genome shotgun (WGS) entry which is preliminary data.</text>
</comment>